<reference evidence="1" key="1">
    <citation type="submission" date="2021-01" db="EMBL/GenBank/DDBJ databases">
        <authorList>
            <person name="Corre E."/>
            <person name="Pelletier E."/>
            <person name="Niang G."/>
            <person name="Scheremetjew M."/>
            <person name="Finn R."/>
            <person name="Kale V."/>
            <person name="Holt S."/>
            <person name="Cochrane G."/>
            <person name="Meng A."/>
            <person name="Brown T."/>
            <person name="Cohen L."/>
        </authorList>
    </citation>
    <scope>NUCLEOTIDE SEQUENCE</scope>
    <source>
        <strain evidence="1">FSP1.4</strain>
    </source>
</reference>
<organism evidence="1">
    <name type="scientific">Euplotes harpa</name>
    <dbReference type="NCBI Taxonomy" id="151035"/>
    <lineage>
        <taxon>Eukaryota</taxon>
        <taxon>Sar</taxon>
        <taxon>Alveolata</taxon>
        <taxon>Ciliophora</taxon>
        <taxon>Intramacronucleata</taxon>
        <taxon>Spirotrichea</taxon>
        <taxon>Hypotrichia</taxon>
        <taxon>Euplotida</taxon>
        <taxon>Euplotidae</taxon>
        <taxon>Euplotes</taxon>
    </lineage>
</organism>
<accession>A0A7S3N3Q4</accession>
<evidence type="ECO:0000313" key="1">
    <source>
        <dbReference type="EMBL" id="CAE0344875.1"/>
    </source>
</evidence>
<name>A0A7S3N3Q4_9SPIT</name>
<dbReference type="EMBL" id="HBII01008682">
    <property type="protein sequence ID" value="CAE0344875.1"/>
    <property type="molecule type" value="Transcribed_RNA"/>
</dbReference>
<proteinExistence type="predicted"/>
<protein>
    <submittedName>
        <fullName evidence="1">Uncharacterized protein</fullName>
    </submittedName>
</protein>
<sequence>MMEVQTGQYASDEQSKIRKMSTLQSKTTNAKLDLFKNKVKLPLLMTKSASSNYDFGNIIQLVDKMKMMKNCSCYDESTAKSSQYSELNYLFLQMEPENEREEEIAKFLDLNGIFQINLGYVLKTTK</sequence>
<dbReference type="AlphaFoldDB" id="A0A7S3N3Q4"/>
<gene>
    <name evidence="1" type="ORF">EHAR0213_LOCUS3784</name>
</gene>